<protein>
    <submittedName>
        <fullName evidence="7">Thiol:disulfide interchange protein CycY</fullName>
    </submittedName>
</protein>
<evidence type="ECO:0000259" key="6">
    <source>
        <dbReference type="PROSITE" id="PS51352"/>
    </source>
</evidence>
<evidence type="ECO:0000313" key="8">
    <source>
        <dbReference type="Proteomes" id="UP000516349"/>
    </source>
</evidence>
<dbReference type="PANTHER" id="PTHR42852">
    <property type="entry name" value="THIOL:DISULFIDE INTERCHANGE PROTEIN DSBE"/>
    <property type="match status" value="1"/>
</dbReference>
<evidence type="ECO:0000256" key="5">
    <source>
        <dbReference type="SAM" id="Phobius"/>
    </source>
</evidence>
<dbReference type="Proteomes" id="UP000516349">
    <property type="component" value="Chromosome"/>
</dbReference>
<dbReference type="GO" id="GO:0030313">
    <property type="term" value="C:cell envelope"/>
    <property type="evidence" value="ECO:0007669"/>
    <property type="project" value="UniProtKB-SubCell"/>
</dbReference>
<dbReference type="Pfam" id="PF00578">
    <property type="entry name" value="AhpC-TSA"/>
    <property type="match status" value="1"/>
</dbReference>
<evidence type="ECO:0000256" key="2">
    <source>
        <dbReference type="ARBA" id="ARBA00022748"/>
    </source>
</evidence>
<gene>
    <name evidence="7" type="primary">cycY</name>
    <name evidence="7" type="ORF">JGUZn3_18690</name>
</gene>
<proteinExistence type="predicted"/>
<dbReference type="InterPro" id="IPR036249">
    <property type="entry name" value="Thioredoxin-like_sf"/>
</dbReference>
<evidence type="ECO:0000256" key="1">
    <source>
        <dbReference type="ARBA" id="ARBA00004196"/>
    </source>
</evidence>
<reference evidence="7 8" key="1">
    <citation type="submission" date="2020-08" db="EMBL/GenBank/DDBJ databases">
        <title>Complete genome sequence of Entomobacter blattae G55GP.</title>
        <authorList>
            <person name="Poehlein A."/>
            <person name="Guzman J."/>
            <person name="Daniel R."/>
            <person name="Vilcinskas A."/>
        </authorList>
    </citation>
    <scope>NUCLEOTIDE SEQUENCE [LARGE SCALE GENOMIC DNA]</scope>
    <source>
        <strain evidence="7 8">G55GP</strain>
    </source>
</reference>
<dbReference type="InterPro" id="IPR000866">
    <property type="entry name" value="AhpC/TSA"/>
</dbReference>
<evidence type="ECO:0000313" key="7">
    <source>
        <dbReference type="EMBL" id="QNT79083.1"/>
    </source>
</evidence>
<feature type="domain" description="Thioredoxin" evidence="6">
    <location>
        <begin position="48"/>
        <end position="190"/>
    </location>
</feature>
<keyword evidence="8" id="KW-1185">Reference proteome</keyword>
<keyword evidence="5" id="KW-1133">Transmembrane helix</keyword>
<evidence type="ECO:0000256" key="3">
    <source>
        <dbReference type="ARBA" id="ARBA00023157"/>
    </source>
</evidence>
<dbReference type="AlphaFoldDB" id="A0A7H1NTH3"/>
<evidence type="ECO:0000256" key="4">
    <source>
        <dbReference type="ARBA" id="ARBA00023284"/>
    </source>
</evidence>
<accession>A0A7H1NTH3</accession>
<feature type="transmembrane region" description="Helical" evidence="5">
    <location>
        <begin position="12"/>
        <end position="33"/>
    </location>
</feature>
<keyword evidence="5" id="KW-0812">Transmembrane</keyword>
<comment type="subcellular location">
    <subcellularLocation>
        <location evidence="1">Cell envelope</location>
    </subcellularLocation>
</comment>
<keyword evidence="3" id="KW-1015">Disulfide bond</keyword>
<name>A0A7H1NTH3_9PROT</name>
<sequence length="192" mass="21175">MATNPTITRRRLLLGLPFAAAATVGVGFSVMLYRMHAGSFDPHNIRIPVLNKPVPEFSFAALRGIGKGFSNQDLYHITQPVLVNFFASWCIPCITENPALMALKAHLPIWGVAYKDQPDNTRNFLNHHGNPYTRIASDLEGISSLNWGLSGVPESFLILPGGIINWHMALPLTDKIIHTTLLPLLTQLTTKP</sequence>
<dbReference type="GO" id="GO:0016209">
    <property type="term" value="F:antioxidant activity"/>
    <property type="evidence" value="ECO:0007669"/>
    <property type="project" value="InterPro"/>
</dbReference>
<dbReference type="GO" id="GO:0016491">
    <property type="term" value="F:oxidoreductase activity"/>
    <property type="evidence" value="ECO:0007669"/>
    <property type="project" value="InterPro"/>
</dbReference>
<dbReference type="EMBL" id="CP060244">
    <property type="protein sequence ID" value="QNT79083.1"/>
    <property type="molecule type" value="Genomic_DNA"/>
</dbReference>
<keyword evidence="5" id="KW-0472">Membrane</keyword>
<keyword evidence="4" id="KW-0676">Redox-active center</keyword>
<organism evidence="7 8">
    <name type="scientific">Entomobacter blattae</name>
    <dbReference type="NCBI Taxonomy" id="2762277"/>
    <lineage>
        <taxon>Bacteria</taxon>
        <taxon>Pseudomonadati</taxon>
        <taxon>Pseudomonadota</taxon>
        <taxon>Alphaproteobacteria</taxon>
        <taxon>Acetobacterales</taxon>
        <taxon>Acetobacteraceae</taxon>
        <taxon>Entomobacter</taxon>
    </lineage>
</organism>
<dbReference type="PROSITE" id="PS51352">
    <property type="entry name" value="THIOREDOXIN_2"/>
    <property type="match status" value="1"/>
</dbReference>
<dbReference type="SUPFAM" id="SSF52833">
    <property type="entry name" value="Thioredoxin-like"/>
    <property type="match status" value="1"/>
</dbReference>
<dbReference type="KEGG" id="ebla:JGUZn3_18690"/>
<dbReference type="InterPro" id="IPR013766">
    <property type="entry name" value="Thioredoxin_domain"/>
</dbReference>
<dbReference type="Gene3D" id="3.40.30.10">
    <property type="entry name" value="Glutaredoxin"/>
    <property type="match status" value="1"/>
</dbReference>
<dbReference type="RefSeq" id="WP_203413279.1">
    <property type="nucleotide sequence ID" value="NZ_CP060244.1"/>
</dbReference>
<dbReference type="GO" id="GO:0017004">
    <property type="term" value="P:cytochrome complex assembly"/>
    <property type="evidence" value="ECO:0007669"/>
    <property type="project" value="UniProtKB-KW"/>
</dbReference>
<dbReference type="InterPro" id="IPR050553">
    <property type="entry name" value="Thioredoxin_ResA/DsbE_sf"/>
</dbReference>
<keyword evidence="2" id="KW-0201">Cytochrome c-type biogenesis</keyword>
<dbReference type="PANTHER" id="PTHR42852:SF6">
    <property type="entry name" value="THIOL:DISULFIDE INTERCHANGE PROTEIN DSBE"/>
    <property type="match status" value="1"/>
</dbReference>